<evidence type="ECO:0000313" key="9">
    <source>
        <dbReference type="Proteomes" id="UP000051315"/>
    </source>
</evidence>
<dbReference type="Proteomes" id="UP000051315">
    <property type="component" value="Unassembled WGS sequence"/>
</dbReference>
<name>A0A0R1VT20_9LACO</name>
<dbReference type="InterPro" id="IPR002523">
    <property type="entry name" value="MgTranspt_CorA/ZnTranspt_ZntB"/>
</dbReference>
<evidence type="ECO:0000256" key="2">
    <source>
        <dbReference type="ARBA" id="ARBA00009765"/>
    </source>
</evidence>
<comment type="caution">
    <text evidence="8">The sequence shown here is derived from an EMBL/GenBank/DDBJ whole genome shotgun (WGS) entry which is preliminary data.</text>
</comment>
<dbReference type="PANTHER" id="PTHR47891">
    <property type="entry name" value="TRANSPORTER-RELATED"/>
    <property type="match status" value="1"/>
</dbReference>
<evidence type="ECO:0000256" key="3">
    <source>
        <dbReference type="ARBA" id="ARBA00022692"/>
    </source>
</evidence>
<keyword evidence="6" id="KW-0175">Coiled coil</keyword>
<dbReference type="InterPro" id="IPR047199">
    <property type="entry name" value="CorA-like"/>
</dbReference>
<protein>
    <submittedName>
        <fullName evidence="8">Mg2 and co2 transporter</fullName>
    </submittedName>
</protein>
<sequence length="313" mass="35439">MLTYYTLAKDGCTKSTKAEGNWLILQQPSPQERQEIIKKYQLPHDVFPIESTPEDVTQLEFLQQTNLKSPMSLVLMNLAGHPHERVEERLHPISFIISDDLLITDVGNNSSFIDQLLSKWGPQLNQSYDVIGYCLISIYDRYIGELTAKKQTINDLEEAAQRTTKNQELFNLATTQRDLVYLEQTLDNQAQTLERLWEETEIETAFTDAGLAYDVQLKQQYADKSIHIYRDLLDTIGGLFSDMMSNNLNHLMKYLDSAALVISVPALVGTLWGMNTGGLPGKQSEIGFWIMMVIAFISALLTAAHLARKKYGA</sequence>
<evidence type="ECO:0000256" key="7">
    <source>
        <dbReference type="SAM" id="Phobius"/>
    </source>
</evidence>
<dbReference type="InterPro" id="IPR045863">
    <property type="entry name" value="CorA_TM1_TM2"/>
</dbReference>
<proteinExistence type="inferred from homology"/>
<evidence type="ECO:0000256" key="4">
    <source>
        <dbReference type="ARBA" id="ARBA00022989"/>
    </source>
</evidence>
<organism evidence="8 9">
    <name type="scientific">Lapidilactobacillus concavus DSM 17758</name>
    <dbReference type="NCBI Taxonomy" id="1423735"/>
    <lineage>
        <taxon>Bacteria</taxon>
        <taxon>Bacillati</taxon>
        <taxon>Bacillota</taxon>
        <taxon>Bacilli</taxon>
        <taxon>Lactobacillales</taxon>
        <taxon>Lactobacillaceae</taxon>
        <taxon>Lapidilactobacillus</taxon>
    </lineage>
</organism>
<dbReference type="SUPFAM" id="SSF143865">
    <property type="entry name" value="CorA soluble domain-like"/>
    <property type="match status" value="1"/>
</dbReference>
<keyword evidence="9" id="KW-1185">Reference proteome</keyword>
<dbReference type="Pfam" id="PF01544">
    <property type="entry name" value="CorA"/>
    <property type="match status" value="1"/>
</dbReference>
<feature type="transmembrane region" description="Helical" evidence="7">
    <location>
        <begin position="254"/>
        <end position="274"/>
    </location>
</feature>
<comment type="subcellular location">
    <subcellularLocation>
        <location evidence="1">Membrane</location>
        <topology evidence="1">Multi-pass membrane protein</topology>
    </subcellularLocation>
</comment>
<evidence type="ECO:0000256" key="6">
    <source>
        <dbReference type="SAM" id="Coils"/>
    </source>
</evidence>
<comment type="similarity">
    <text evidence="2">Belongs to the CorA metal ion transporter (MIT) (TC 1.A.35) family.</text>
</comment>
<dbReference type="EMBL" id="AZFX01000072">
    <property type="protein sequence ID" value="KRM08904.1"/>
    <property type="molecule type" value="Genomic_DNA"/>
</dbReference>
<keyword evidence="4 7" id="KW-1133">Transmembrane helix</keyword>
<evidence type="ECO:0000256" key="1">
    <source>
        <dbReference type="ARBA" id="ARBA00004141"/>
    </source>
</evidence>
<dbReference type="CDD" id="cd12827">
    <property type="entry name" value="EcCorA_ZntB-like_u2"/>
    <property type="match status" value="1"/>
</dbReference>
<dbReference type="SUPFAM" id="SSF144083">
    <property type="entry name" value="Magnesium transport protein CorA, transmembrane region"/>
    <property type="match status" value="1"/>
</dbReference>
<dbReference type="GO" id="GO:0046873">
    <property type="term" value="F:metal ion transmembrane transporter activity"/>
    <property type="evidence" value="ECO:0007669"/>
    <property type="project" value="InterPro"/>
</dbReference>
<evidence type="ECO:0000313" key="8">
    <source>
        <dbReference type="EMBL" id="KRM08904.1"/>
    </source>
</evidence>
<reference evidence="8 9" key="1">
    <citation type="journal article" date="2015" name="Genome Announc.">
        <title>Expanding the biotechnology potential of lactobacilli through comparative genomics of 213 strains and associated genera.</title>
        <authorList>
            <person name="Sun Z."/>
            <person name="Harris H.M."/>
            <person name="McCann A."/>
            <person name="Guo C."/>
            <person name="Argimon S."/>
            <person name="Zhang W."/>
            <person name="Yang X."/>
            <person name="Jeffery I.B."/>
            <person name="Cooney J.C."/>
            <person name="Kagawa T.F."/>
            <person name="Liu W."/>
            <person name="Song Y."/>
            <person name="Salvetti E."/>
            <person name="Wrobel A."/>
            <person name="Rasinkangas P."/>
            <person name="Parkhill J."/>
            <person name="Rea M.C."/>
            <person name="O'Sullivan O."/>
            <person name="Ritari J."/>
            <person name="Douillard F.P."/>
            <person name="Paul Ross R."/>
            <person name="Yang R."/>
            <person name="Briner A.E."/>
            <person name="Felis G.E."/>
            <person name="de Vos W.M."/>
            <person name="Barrangou R."/>
            <person name="Klaenhammer T.R."/>
            <person name="Caufield P.W."/>
            <person name="Cui Y."/>
            <person name="Zhang H."/>
            <person name="O'Toole P.W."/>
        </authorList>
    </citation>
    <scope>NUCLEOTIDE SEQUENCE [LARGE SCALE GENOMIC DNA]</scope>
    <source>
        <strain evidence="8 9">DSM 17758</strain>
    </source>
</reference>
<dbReference type="RefSeq" id="WP_057825104.1">
    <property type="nucleotide sequence ID" value="NZ_AZFX01000072.1"/>
</dbReference>
<dbReference type="PANTHER" id="PTHR47891:SF1">
    <property type="entry name" value="CORA-MAGNESIUM AND COBALT TRANSPORTER"/>
    <property type="match status" value="1"/>
</dbReference>
<dbReference type="Gene3D" id="1.20.58.340">
    <property type="entry name" value="Magnesium transport protein CorA, transmembrane region"/>
    <property type="match status" value="2"/>
</dbReference>
<feature type="transmembrane region" description="Helical" evidence="7">
    <location>
        <begin position="286"/>
        <end position="307"/>
    </location>
</feature>
<dbReference type="OrthoDB" id="9803416at2"/>
<dbReference type="GO" id="GO:0016020">
    <property type="term" value="C:membrane"/>
    <property type="evidence" value="ECO:0007669"/>
    <property type="project" value="UniProtKB-SubCell"/>
</dbReference>
<accession>A0A0R1VT20</accession>
<dbReference type="InterPro" id="IPR045861">
    <property type="entry name" value="CorA_cytoplasmic_dom"/>
</dbReference>
<keyword evidence="5 7" id="KW-0472">Membrane</keyword>
<feature type="coiled-coil region" evidence="6">
    <location>
        <begin position="139"/>
        <end position="166"/>
    </location>
</feature>
<dbReference type="AlphaFoldDB" id="A0A0R1VT20"/>
<dbReference type="PATRIC" id="fig|1423735.3.peg.290"/>
<keyword evidence="3 7" id="KW-0812">Transmembrane</keyword>
<evidence type="ECO:0000256" key="5">
    <source>
        <dbReference type="ARBA" id="ARBA00023136"/>
    </source>
</evidence>
<gene>
    <name evidence="8" type="ORF">FC15_GL000284</name>
</gene>